<proteinExistence type="predicted"/>
<dbReference type="Proteomes" id="UP000324222">
    <property type="component" value="Unassembled WGS sequence"/>
</dbReference>
<gene>
    <name evidence="1" type="ORF">E2C01_017951</name>
</gene>
<protein>
    <submittedName>
        <fullName evidence="1">Uncharacterized protein</fullName>
    </submittedName>
</protein>
<sequence>MVDGVASRFPETRNKDVSSSGLGLFTLPPFGASRAAWLSPALCRRHPACHLRMLTELPHHCHLVLLS</sequence>
<evidence type="ECO:0000313" key="1">
    <source>
        <dbReference type="EMBL" id="MPC24857.1"/>
    </source>
</evidence>
<dbReference type="AlphaFoldDB" id="A0A5B7DUW9"/>
<reference evidence="1 2" key="1">
    <citation type="submission" date="2019-05" db="EMBL/GenBank/DDBJ databases">
        <title>Another draft genome of Portunus trituberculatus and its Hox gene families provides insights of decapod evolution.</title>
        <authorList>
            <person name="Jeong J.-H."/>
            <person name="Song I."/>
            <person name="Kim S."/>
            <person name="Choi T."/>
            <person name="Kim D."/>
            <person name="Ryu S."/>
            <person name="Kim W."/>
        </authorList>
    </citation>
    <scope>NUCLEOTIDE SEQUENCE [LARGE SCALE GENOMIC DNA]</scope>
    <source>
        <tissue evidence="1">Muscle</tissue>
    </source>
</reference>
<keyword evidence="2" id="KW-1185">Reference proteome</keyword>
<evidence type="ECO:0000313" key="2">
    <source>
        <dbReference type="Proteomes" id="UP000324222"/>
    </source>
</evidence>
<comment type="caution">
    <text evidence="1">The sequence shown here is derived from an EMBL/GenBank/DDBJ whole genome shotgun (WGS) entry which is preliminary data.</text>
</comment>
<name>A0A5B7DUW9_PORTR</name>
<dbReference type="EMBL" id="VSRR010001383">
    <property type="protein sequence ID" value="MPC24857.1"/>
    <property type="molecule type" value="Genomic_DNA"/>
</dbReference>
<accession>A0A5B7DUW9</accession>
<organism evidence="1 2">
    <name type="scientific">Portunus trituberculatus</name>
    <name type="common">Swimming crab</name>
    <name type="synonym">Neptunus trituberculatus</name>
    <dbReference type="NCBI Taxonomy" id="210409"/>
    <lineage>
        <taxon>Eukaryota</taxon>
        <taxon>Metazoa</taxon>
        <taxon>Ecdysozoa</taxon>
        <taxon>Arthropoda</taxon>
        <taxon>Crustacea</taxon>
        <taxon>Multicrustacea</taxon>
        <taxon>Malacostraca</taxon>
        <taxon>Eumalacostraca</taxon>
        <taxon>Eucarida</taxon>
        <taxon>Decapoda</taxon>
        <taxon>Pleocyemata</taxon>
        <taxon>Brachyura</taxon>
        <taxon>Eubrachyura</taxon>
        <taxon>Portunoidea</taxon>
        <taxon>Portunidae</taxon>
        <taxon>Portuninae</taxon>
        <taxon>Portunus</taxon>
    </lineage>
</organism>